<evidence type="ECO:0000313" key="1">
    <source>
        <dbReference type="EMBL" id="AZU60568.1"/>
    </source>
</evidence>
<reference evidence="1 2" key="1">
    <citation type="submission" date="2017-07" db="EMBL/GenBank/DDBJ databases">
        <title>The complete genome sequence of Bacillus mesonae strain H20-5, an efficient strain improving plant abiotic stress resistance.</title>
        <authorList>
            <person name="Kim S.Y."/>
            <person name="Song H."/>
            <person name="Sang M.K."/>
            <person name="Weon H.-Y."/>
            <person name="Song J."/>
        </authorList>
    </citation>
    <scope>NUCLEOTIDE SEQUENCE [LARGE SCALE GENOMIC DNA]</scope>
    <source>
        <strain evidence="1 2">H20-5</strain>
    </source>
</reference>
<proteinExistence type="predicted"/>
<gene>
    <name evidence="1" type="ORF">CHR53_04405</name>
</gene>
<keyword evidence="2" id="KW-1185">Reference proteome</keyword>
<dbReference type="Proteomes" id="UP000282892">
    <property type="component" value="Chromosome"/>
</dbReference>
<name>A0A3Q9QSG0_9BACI</name>
<organism evidence="1 2">
    <name type="scientific">Neobacillus mesonae</name>
    <dbReference type="NCBI Taxonomy" id="1193713"/>
    <lineage>
        <taxon>Bacteria</taxon>
        <taxon>Bacillati</taxon>
        <taxon>Bacillota</taxon>
        <taxon>Bacilli</taxon>
        <taxon>Bacillales</taxon>
        <taxon>Bacillaceae</taxon>
        <taxon>Neobacillus</taxon>
    </lineage>
</organism>
<sequence>MLVSANYDDLKNAKLAIENLSVTDPSIYQMFLNIVELTRQLNYGFQYMGALLMDEDPSEFQPMDQDDYVLSIYHREIKNLKDHSKFSDLKRFLKEYHQLSYANISKLAMGQNPKELAGPTVIH</sequence>
<evidence type="ECO:0000313" key="2">
    <source>
        <dbReference type="Proteomes" id="UP000282892"/>
    </source>
</evidence>
<dbReference type="RefSeq" id="WP_127485254.1">
    <property type="nucleotide sequence ID" value="NZ_CP022572.1"/>
</dbReference>
<dbReference type="OrthoDB" id="2389720at2"/>
<dbReference type="KEGG" id="nmk:CHR53_04405"/>
<protein>
    <submittedName>
        <fullName evidence="1">Uncharacterized protein</fullName>
    </submittedName>
</protein>
<accession>A0A3Q9QSG0</accession>
<dbReference type="AlphaFoldDB" id="A0A3Q9QSG0"/>
<dbReference type="EMBL" id="CP022572">
    <property type="protein sequence ID" value="AZU60568.1"/>
    <property type="molecule type" value="Genomic_DNA"/>
</dbReference>